<evidence type="ECO:0000256" key="4">
    <source>
        <dbReference type="PROSITE-ProRule" id="PRU00335"/>
    </source>
</evidence>
<evidence type="ECO:0000256" key="2">
    <source>
        <dbReference type="ARBA" id="ARBA00023125"/>
    </source>
</evidence>
<dbReference type="GO" id="GO:0003700">
    <property type="term" value="F:DNA-binding transcription factor activity"/>
    <property type="evidence" value="ECO:0007669"/>
    <property type="project" value="TreeGrafter"/>
</dbReference>
<dbReference type="Pfam" id="PF16859">
    <property type="entry name" value="TetR_C_11"/>
    <property type="match status" value="1"/>
</dbReference>
<accession>A0A7W9HH23</accession>
<dbReference type="PRINTS" id="PR00455">
    <property type="entry name" value="HTHTETR"/>
</dbReference>
<dbReference type="Pfam" id="PF00440">
    <property type="entry name" value="TetR_N"/>
    <property type="match status" value="1"/>
</dbReference>
<evidence type="ECO:0000256" key="3">
    <source>
        <dbReference type="ARBA" id="ARBA00023163"/>
    </source>
</evidence>
<dbReference type="Gene3D" id="1.10.357.10">
    <property type="entry name" value="Tetracycline Repressor, domain 2"/>
    <property type="match status" value="1"/>
</dbReference>
<dbReference type="PANTHER" id="PTHR30055:SF148">
    <property type="entry name" value="TETR-FAMILY TRANSCRIPTIONAL REGULATOR"/>
    <property type="match status" value="1"/>
</dbReference>
<dbReference type="GO" id="GO:0000976">
    <property type="term" value="F:transcription cis-regulatory region binding"/>
    <property type="evidence" value="ECO:0007669"/>
    <property type="project" value="TreeGrafter"/>
</dbReference>
<proteinExistence type="predicted"/>
<dbReference type="AlphaFoldDB" id="A0A7W9HH23"/>
<feature type="DNA-binding region" description="H-T-H motif" evidence="4">
    <location>
        <begin position="37"/>
        <end position="56"/>
    </location>
</feature>
<evidence type="ECO:0000313" key="6">
    <source>
        <dbReference type="EMBL" id="MBB5801856.1"/>
    </source>
</evidence>
<reference evidence="6 7" key="1">
    <citation type="submission" date="2020-08" db="EMBL/GenBank/DDBJ databases">
        <title>Sequencing the genomes of 1000 actinobacteria strains.</title>
        <authorList>
            <person name="Klenk H.-P."/>
        </authorList>
    </citation>
    <scope>NUCLEOTIDE SEQUENCE [LARGE SCALE GENOMIC DNA]</scope>
    <source>
        <strain evidence="6 7">DSM 45486</strain>
    </source>
</reference>
<organism evidence="6 7">
    <name type="scientific">Saccharothrix ecbatanensis</name>
    <dbReference type="NCBI Taxonomy" id="1105145"/>
    <lineage>
        <taxon>Bacteria</taxon>
        <taxon>Bacillati</taxon>
        <taxon>Actinomycetota</taxon>
        <taxon>Actinomycetes</taxon>
        <taxon>Pseudonocardiales</taxon>
        <taxon>Pseudonocardiaceae</taxon>
        <taxon>Saccharothrix</taxon>
    </lineage>
</organism>
<protein>
    <submittedName>
        <fullName evidence="6">AcrR family transcriptional regulator</fullName>
    </submittedName>
</protein>
<dbReference type="Gene3D" id="1.10.10.60">
    <property type="entry name" value="Homeodomain-like"/>
    <property type="match status" value="1"/>
</dbReference>
<dbReference type="Proteomes" id="UP000552097">
    <property type="component" value="Unassembled WGS sequence"/>
</dbReference>
<dbReference type="PROSITE" id="PS50977">
    <property type="entry name" value="HTH_TETR_2"/>
    <property type="match status" value="1"/>
</dbReference>
<dbReference type="InterPro" id="IPR009057">
    <property type="entry name" value="Homeodomain-like_sf"/>
</dbReference>
<gene>
    <name evidence="6" type="ORF">F4560_001624</name>
</gene>
<dbReference type="EMBL" id="JACHMO010000001">
    <property type="protein sequence ID" value="MBB5801856.1"/>
    <property type="molecule type" value="Genomic_DNA"/>
</dbReference>
<dbReference type="InterPro" id="IPR001647">
    <property type="entry name" value="HTH_TetR"/>
</dbReference>
<sequence length="209" mass="22094">MPHEPQALGRPRDGRVDRAITSSTQAVLAEVGYTGLTVEAVAARAGTSKAAIYRRYGSRPEMIFASVVHGLDLSPPPDTGSLLGDLRALTAEIAESLSVPPPDVLPGLLADKHKDATFAATFVSEYVDVEQRCLTELLDRAVRRGELSRRPDPTVVHALLLGPIFARLFLLSTTDDEAKAGIAAFGLLVAEHAGASLCALFGPCPGRDA</sequence>
<dbReference type="RefSeq" id="WP_184918199.1">
    <property type="nucleotide sequence ID" value="NZ_JACHMO010000001.1"/>
</dbReference>
<dbReference type="SUPFAM" id="SSF48498">
    <property type="entry name" value="Tetracyclin repressor-like, C-terminal domain"/>
    <property type="match status" value="1"/>
</dbReference>
<dbReference type="PANTHER" id="PTHR30055">
    <property type="entry name" value="HTH-TYPE TRANSCRIPTIONAL REGULATOR RUTR"/>
    <property type="match status" value="1"/>
</dbReference>
<dbReference type="InterPro" id="IPR011075">
    <property type="entry name" value="TetR_C"/>
</dbReference>
<keyword evidence="1" id="KW-0805">Transcription regulation</keyword>
<evidence type="ECO:0000259" key="5">
    <source>
        <dbReference type="PROSITE" id="PS50977"/>
    </source>
</evidence>
<dbReference type="InterPro" id="IPR050109">
    <property type="entry name" value="HTH-type_TetR-like_transc_reg"/>
</dbReference>
<dbReference type="InterPro" id="IPR036271">
    <property type="entry name" value="Tet_transcr_reg_TetR-rel_C_sf"/>
</dbReference>
<keyword evidence="2 4" id="KW-0238">DNA-binding</keyword>
<feature type="domain" description="HTH tetR-type" evidence="5">
    <location>
        <begin position="14"/>
        <end position="74"/>
    </location>
</feature>
<comment type="caution">
    <text evidence="6">The sequence shown here is derived from an EMBL/GenBank/DDBJ whole genome shotgun (WGS) entry which is preliminary data.</text>
</comment>
<keyword evidence="3" id="KW-0804">Transcription</keyword>
<dbReference type="SUPFAM" id="SSF46689">
    <property type="entry name" value="Homeodomain-like"/>
    <property type="match status" value="1"/>
</dbReference>
<evidence type="ECO:0000313" key="7">
    <source>
        <dbReference type="Proteomes" id="UP000552097"/>
    </source>
</evidence>
<name>A0A7W9HH23_9PSEU</name>
<keyword evidence="7" id="KW-1185">Reference proteome</keyword>
<evidence type="ECO:0000256" key="1">
    <source>
        <dbReference type="ARBA" id="ARBA00023015"/>
    </source>
</evidence>